<sequence>MGFPFFSWSFARTHAFKLICTAVFSRMDGDKDGKLDSHELYYAMQDVHSKIRRRIPGVPAPPSRHEISKSIAAFDKEGDKTLTAPQFTEFASSFFHNNVRVVNLVKVVAAAAVKFFVLPEATNQLRLTNPVLKRIPKGVWGTVVAHNT</sequence>
<organism evidence="1 2">
    <name type="scientific">Pyropia yezoensis</name>
    <name type="common">Susabi-nori</name>
    <name type="synonym">Porphyra yezoensis</name>
    <dbReference type="NCBI Taxonomy" id="2788"/>
    <lineage>
        <taxon>Eukaryota</taxon>
        <taxon>Rhodophyta</taxon>
        <taxon>Bangiophyceae</taxon>
        <taxon>Bangiales</taxon>
        <taxon>Bangiaceae</taxon>
        <taxon>Pyropia</taxon>
    </lineage>
</organism>
<protein>
    <submittedName>
        <fullName evidence="1">Uncharacterized protein</fullName>
    </submittedName>
</protein>
<reference evidence="1" key="1">
    <citation type="submission" date="2019-11" db="EMBL/GenBank/DDBJ databases">
        <title>Nori genome reveals adaptations in red seaweeds to the harsh intertidal environment.</title>
        <authorList>
            <person name="Wang D."/>
            <person name="Mao Y."/>
        </authorList>
    </citation>
    <scope>NUCLEOTIDE SEQUENCE</scope>
    <source>
        <tissue evidence="1">Gametophyte</tissue>
    </source>
</reference>
<gene>
    <name evidence="1" type="ORF">I4F81_003735</name>
</gene>
<proteinExistence type="predicted"/>
<comment type="caution">
    <text evidence="1">The sequence shown here is derived from an EMBL/GenBank/DDBJ whole genome shotgun (WGS) entry which is preliminary data.</text>
</comment>
<evidence type="ECO:0000313" key="2">
    <source>
        <dbReference type="Proteomes" id="UP000798662"/>
    </source>
</evidence>
<dbReference type="EMBL" id="CM020618">
    <property type="protein sequence ID" value="KAK1861151.1"/>
    <property type="molecule type" value="Genomic_DNA"/>
</dbReference>
<name>A0ACC3BSZ6_PYRYE</name>
<keyword evidence="2" id="KW-1185">Reference proteome</keyword>
<accession>A0ACC3BSZ6</accession>
<dbReference type="Proteomes" id="UP000798662">
    <property type="component" value="Chromosome 1"/>
</dbReference>
<evidence type="ECO:0000313" key="1">
    <source>
        <dbReference type="EMBL" id="KAK1861151.1"/>
    </source>
</evidence>